<dbReference type="PROSITE" id="PS50157">
    <property type="entry name" value="ZINC_FINGER_C2H2_2"/>
    <property type="match status" value="12"/>
</dbReference>
<evidence type="ECO:0000313" key="9">
    <source>
        <dbReference type="Proteomes" id="UP000762676"/>
    </source>
</evidence>
<proteinExistence type="predicted"/>
<dbReference type="PANTHER" id="PTHR19818:SF139">
    <property type="entry name" value="PAIR-RULE PROTEIN ODD-PAIRED"/>
    <property type="match status" value="1"/>
</dbReference>
<dbReference type="PANTHER" id="PTHR19818">
    <property type="entry name" value="ZINC FINGER PROTEIN ZIC AND GLI"/>
    <property type="match status" value="1"/>
</dbReference>
<feature type="region of interest" description="Disordered" evidence="6">
    <location>
        <begin position="743"/>
        <end position="762"/>
    </location>
</feature>
<dbReference type="Proteomes" id="UP000762676">
    <property type="component" value="Unassembled WGS sequence"/>
</dbReference>
<dbReference type="SMART" id="SM00355">
    <property type="entry name" value="ZnF_C2H2"/>
    <property type="match status" value="17"/>
</dbReference>
<feature type="compositionally biased region" description="Pro residues" evidence="6">
    <location>
        <begin position="853"/>
        <end position="862"/>
    </location>
</feature>
<accession>A0AAV4HN17</accession>
<feature type="region of interest" description="Disordered" evidence="6">
    <location>
        <begin position="782"/>
        <end position="803"/>
    </location>
</feature>
<feature type="domain" description="C2H2-type" evidence="7">
    <location>
        <begin position="262"/>
        <end position="291"/>
    </location>
</feature>
<feature type="domain" description="C2H2-type" evidence="7">
    <location>
        <begin position="326"/>
        <end position="353"/>
    </location>
</feature>
<dbReference type="AlphaFoldDB" id="A0AAV4HN17"/>
<dbReference type="Gene3D" id="3.30.160.60">
    <property type="entry name" value="Classic Zinc Finger"/>
    <property type="match status" value="9"/>
</dbReference>
<dbReference type="FunFam" id="3.30.160.60:FF:000110">
    <property type="entry name" value="Zinc finger protein-like"/>
    <property type="match status" value="1"/>
</dbReference>
<evidence type="ECO:0000256" key="6">
    <source>
        <dbReference type="SAM" id="MobiDB-lite"/>
    </source>
</evidence>
<feature type="domain" description="C2H2-type" evidence="7">
    <location>
        <begin position="629"/>
        <end position="658"/>
    </location>
</feature>
<gene>
    <name evidence="8" type="ORF">ElyMa_004490100</name>
</gene>
<dbReference type="EMBL" id="BMAT01009076">
    <property type="protein sequence ID" value="GFR97980.1"/>
    <property type="molecule type" value="Genomic_DNA"/>
</dbReference>
<feature type="domain" description="C2H2-type" evidence="7">
    <location>
        <begin position="489"/>
        <end position="516"/>
    </location>
</feature>
<evidence type="ECO:0000256" key="1">
    <source>
        <dbReference type="ARBA" id="ARBA00022723"/>
    </source>
</evidence>
<reference evidence="8 9" key="1">
    <citation type="journal article" date="2021" name="Elife">
        <title>Chloroplast acquisition without the gene transfer in kleptoplastic sea slugs, Plakobranchus ocellatus.</title>
        <authorList>
            <person name="Maeda T."/>
            <person name="Takahashi S."/>
            <person name="Yoshida T."/>
            <person name="Shimamura S."/>
            <person name="Takaki Y."/>
            <person name="Nagai Y."/>
            <person name="Toyoda A."/>
            <person name="Suzuki Y."/>
            <person name="Arimoto A."/>
            <person name="Ishii H."/>
            <person name="Satoh N."/>
            <person name="Nishiyama T."/>
            <person name="Hasebe M."/>
            <person name="Maruyama T."/>
            <person name="Minagawa J."/>
            <person name="Obokata J."/>
            <person name="Shigenobu S."/>
        </authorList>
    </citation>
    <scope>NUCLEOTIDE SEQUENCE [LARGE SCALE GENOMIC DNA]</scope>
</reference>
<feature type="domain" description="C2H2-type" evidence="7">
    <location>
        <begin position="85"/>
        <end position="115"/>
    </location>
</feature>
<feature type="compositionally biased region" description="Polar residues" evidence="6">
    <location>
        <begin position="706"/>
        <end position="726"/>
    </location>
</feature>
<keyword evidence="3 5" id="KW-0863">Zinc-finger</keyword>
<protein>
    <submittedName>
        <fullName evidence="8">Zinc finger protein 850</fullName>
    </submittedName>
</protein>
<dbReference type="Pfam" id="PF13894">
    <property type="entry name" value="zf-C2H2_4"/>
    <property type="match status" value="1"/>
</dbReference>
<feature type="domain" description="C2H2-type" evidence="7">
    <location>
        <begin position="396"/>
        <end position="425"/>
    </location>
</feature>
<evidence type="ECO:0000256" key="3">
    <source>
        <dbReference type="ARBA" id="ARBA00022771"/>
    </source>
</evidence>
<dbReference type="GO" id="GO:0000981">
    <property type="term" value="F:DNA-binding transcription factor activity, RNA polymerase II-specific"/>
    <property type="evidence" value="ECO:0007669"/>
    <property type="project" value="TreeGrafter"/>
</dbReference>
<sequence>MCEHSPERRLFCEKCGQSFSCQRYLDVHHKIHLKNEAQAANPPTRSIPCEQEGCPKMFTTRENMKSHFLNQHRGRKPRSRPGVFYPCTFPGCDKKFSFRSTLYRHKKLVHKGGDYKLARQVVQYPCTYSGGCGKVFNRKNLLEEHLVMVHGKPSPQRLLPLRNKALDFTEQICVHCGMVLTETLHPRHIKLYHKNETVRNLSENKSFPCHLEGCNEIFNTQEDRMEHIQSHISSCQVDGCKEIFYLEKNFDNHLWEHSRKASTCSFEGCSQTFDDQLELAKHSKVHYNGKIKCPWPNCDTWLTETGQLRRHFIAHSRALHASHSDYVCEVCQLAFSSRWGLMIHKRTHGEEAAAVVKPTLPHLAKFSCEEPGCPATFCDQKGFFDHFLYHYTKKSCVCDVDGCNETFSNLITLSKHTKLHFDQKYQCPWPDCKKLFVSLFVVKRHIYCHIVGKSRRAASSFGKDTSSDASCIGNEKLEENGNKQKTWPFPCTQCFMVFRFKSNLTSHMVFHNEKSEYVCPTCGKKGKHNHAKALPASNKPGKIHTCNQCAAKYATISGLKFHLLQKHKIGKWPFKCSYCDKGFVSNREMQRHMPTHTKEKPFVCDVCGASFASHTGHRAHMRKHTGQKYTCEVEGCGKVYTTAVSLRGHMAQHAGFSKICPYCGKTYKNPYGHKCKASRENKKKLLFDAKADTNQSAEQGEPSVGLSETSFQDLQPSNAGHQPQQSHHYHCSNHQLVEVIQQHSSQFHHHHPHYHQQSQHHPQYVLSNGGALQQTPEAFPPFIQVPSAAPQGSMLTPPSHSSIQQPQMILMAPQMLSGSSGNHNGVSVMAIPHNGSVPLHHHPQHPHPSILRPLPPPPPPPQSLDQTPSSSAARSLSHINLLHQSILTLPSHNSVLQMQQQRQQQQKHQAQQNLNSSGISSVTTIGPEVVLPHHSHRGSQAEPSSNVQEDYVCNNYVVFWEGQV</sequence>
<keyword evidence="2" id="KW-0677">Repeat</keyword>
<dbReference type="SUPFAM" id="SSF57667">
    <property type="entry name" value="beta-beta-alpha zinc fingers"/>
    <property type="match status" value="7"/>
</dbReference>
<feature type="region of interest" description="Disordered" evidence="6">
    <location>
        <begin position="692"/>
        <end position="728"/>
    </location>
</feature>
<evidence type="ECO:0000256" key="2">
    <source>
        <dbReference type="ARBA" id="ARBA00022737"/>
    </source>
</evidence>
<evidence type="ECO:0000313" key="8">
    <source>
        <dbReference type="EMBL" id="GFR97980.1"/>
    </source>
</evidence>
<dbReference type="PROSITE" id="PS00028">
    <property type="entry name" value="ZINC_FINGER_C2H2_1"/>
    <property type="match status" value="14"/>
</dbReference>
<dbReference type="GO" id="GO:0008270">
    <property type="term" value="F:zinc ion binding"/>
    <property type="evidence" value="ECO:0007669"/>
    <property type="project" value="UniProtKB-KW"/>
</dbReference>
<feature type="domain" description="C2H2-type" evidence="7">
    <location>
        <begin position="574"/>
        <end position="601"/>
    </location>
</feature>
<dbReference type="Pfam" id="PF00096">
    <property type="entry name" value="zf-C2H2"/>
    <property type="match status" value="5"/>
</dbReference>
<keyword evidence="9" id="KW-1185">Reference proteome</keyword>
<comment type="caution">
    <text evidence="8">The sequence shown here is derived from an EMBL/GenBank/DDBJ whole genome shotgun (WGS) entry which is preliminary data.</text>
</comment>
<evidence type="ECO:0000256" key="5">
    <source>
        <dbReference type="PROSITE-ProRule" id="PRU00042"/>
    </source>
</evidence>
<keyword evidence="4" id="KW-0862">Zinc</keyword>
<keyword evidence="1" id="KW-0479">Metal-binding</keyword>
<feature type="domain" description="C2H2-type" evidence="7">
    <location>
        <begin position="602"/>
        <end position="629"/>
    </location>
</feature>
<feature type="compositionally biased region" description="Polar residues" evidence="6">
    <location>
        <begin position="793"/>
        <end position="803"/>
    </location>
</feature>
<dbReference type="InterPro" id="IPR036236">
    <property type="entry name" value="Znf_C2H2_sf"/>
</dbReference>
<dbReference type="GO" id="GO:0005634">
    <property type="term" value="C:nucleus"/>
    <property type="evidence" value="ECO:0007669"/>
    <property type="project" value="UniProtKB-ARBA"/>
</dbReference>
<dbReference type="InterPro" id="IPR013087">
    <property type="entry name" value="Znf_C2H2_type"/>
</dbReference>
<dbReference type="GO" id="GO:0000978">
    <property type="term" value="F:RNA polymerase II cis-regulatory region sequence-specific DNA binding"/>
    <property type="evidence" value="ECO:0007669"/>
    <property type="project" value="TreeGrafter"/>
</dbReference>
<feature type="domain" description="C2H2-type" evidence="7">
    <location>
        <begin position="47"/>
        <end position="77"/>
    </location>
</feature>
<dbReference type="InterPro" id="IPR050329">
    <property type="entry name" value="GLI_C2H2-zinc-finger"/>
</dbReference>
<evidence type="ECO:0000256" key="4">
    <source>
        <dbReference type="ARBA" id="ARBA00022833"/>
    </source>
</evidence>
<evidence type="ECO:0000259" key="7">
    <source>
        <dbReference type="PROSITE" id="PS50157"/>
    </source>
</evidence>
<feature type="domain" description="C2H2-type" evidence="7">
    <location>
        <begin position="425"/>
        <end position="454"/>
    </location>
</feature>
<name>A0AAV4HN17_9GAST</name>
<feature type="region of interest" description="Disordered" evidence="6">
    <location>
        <begin position="830"/>
        <end position="875"/>
    </location>
</feature>
<feature type="domain" description="C2H2-type" evidence="7">
    <location>
        <begin position="10"/>
        <end position="37"/>
    </location>
</feature>
<feature type="domain" description="C2H2-type" evidence="7">
    <location>
        <begin position="124"/>
        <end position="155"/>
    </location>
</feature>
<organism evidence="8 9">
    <name type="scientific">Elysia marginata</name>
    <dbReference type="NCBI Taxonomy" id="1093978"/>
    <lineage>
        <taxon>Eukaryota</taxon>
        <taxon>Metazoa</taxon>
        <taxon>Spiralia</taxon>
        <taxon>Lophotrochozoa</taxon>
        <taxon>Mollusca</taxon>
        <taxon>Gastropoda</taxon>
        <taxon>Heterobranchia</taxon>
        <taxon>Euthyneura</taxon>
        <taxon>Panpulmonata</taxon>
        <taxon>Sacoglossa</taxon>
        <taxon>Placobranchoidea</taxon>
        <taxon>Plakobranchidae</taxon>
        <taxon>Elysia</taxon>
    </lineage>
</organism>
<dbReference type="GO" id="GO:0045944">
    <property type="term" value="P:positive regulation of transcription by RNA polymerase II"/>
    <property type="evidence" value="ECO:0007669"/>
    <property type="project" value="UniProtKB-ARBA"/>
</dbReference>